<accession>A0A3B1DCQ1</accession>
<dbReference type="InterPro" id="IPR007484">
    <property type="entry name" value="Peptidase_M28"/>
</dbReference>
<organism evidence="2">
    <name type="scientific">hydrothermal vent metagenome</name>
    <dbReference type="NCBI Taxonomy" id="652676"/>
    <lineage>
        <taxon>unclassified sequences</taxon>
        <taxon>metagenomes</taxon>
        <taxon>ecological metagenomes</taxon>
    </lineage>
</organism>
<dbReference type="PANTHER" id="PTHR12147">
    <property type="entry name" value="METALLOPEPTIDASE M28 FAMILY MEMBER"/>
    <property type="match status" value="1"/>
</dbReference>
<dbReference type="Gene3D" id="3.40.630.10">
    <property type="entry name" value="Zn peptidases"/>
    <property type="match status" value="1"/>
</dbReference>
<evidence type="ECO:0000259" key="1">
    <source>
        <dbReference type="Pfam" id="PF04389"/>
    </source>
</evidence>
<evidence type="ECO:0000313" key="2">
    <source>
        <dbReference type="EMBL" id="VAX34633.1"/>
    </source>
</evidence>
<dbReference type="InterPro" id="IPR045175">
    <property type="entry name" value="M28_fam"/>
</dbReference>
<dbReference type="EMBL" id="UOGI01000360">
    <property type="protein sequence ID" value="VAX34633.1"/>
    <property type="molecule type" value="Genomic_DNA"/>
</dbReference>
<sequence>MKNRILETVRAVEGLRDGCYHYDALQERAEYIEKEFASAGFTVQRDELVFSGRSYCNIIATPFGMESKEEWVLIGAHYDAVADSPGADDNASGVAVMLEVARSLGPRRGMKFVAFTLEEPQPHTIHFLIGSKHFVNRMKSMGQSYRAVLILESVGYISHEPESQLLPPLVRAPHVGDFIGVVGNKKADRIMKGFKESAERHVPELKVITYRAPARGFLLPETRFSDHAPFWDAGYPAVMITDTAMFRNPNYHTPSDTSETLSPDFMAQVAEALIHTVEEF</sequence>
<feature type="domain" description="Peptidase M28" evidence="1">
    <location>
        <begin position="57"/>
        <end position="276"/>
    </location>
</feature>
<proteinExistence type="predicted"/>
<dbReference type="AlphaFoldDB" id="A0A3B1DCQ1"/>
<reference evidence="2" key="1">
    <citation type="submission" date="2018-06" db="EMBL/GenBank/DDBJ databases">
        <authorList>
            <person name="Zhirakovskaya E."/>
        </authorList>
    </citation>
    <scope>NUCLEOTIDE SEQUENCE</scope>
</reference>
<dbReference type="GO" id="GO:0006508">
    <property type="term" value="P:proteolysis"/>
    <property type="evidence" value="ECO:0007669"/>
    <property type="project" value="InterPro"/>
</dbReference>
<protein>
    <recommendedName>
        <fullName evidence="1">Peptidase M28 domain-containing protein</fullName>
    </recommendedName>
</protein>
<dbReference type="GO" id="GO:0008235">
    <property type="term" value="F:metalloexopeptidase activity"/>
    <property type="evidence" value="ECO:0007669"/>
    <property type="project" value="InterPro"/>
</dbReference>
<name>A0A3B1DCQ1_9ZZZZ</name>
<dbReference type="Pfam" id="PF04389">
    <property type="entry name" value="Peptidase_M28"/>
    <property type="match status" value="1"/>
</dbReference>
<dbReference type="PANTHER" id="PTHR12147:SF26">
    <property type="entry name" value="PEPTIDASE M28 DOMAIN-CONTAINING PROTEIN"/>
    <property type="match status" value="1"/>
</dbReference>
<dbReference type="SUPFAM" id="SSF53187">
    <property type="entry name" value="Zn-dependent exopeptidases"/>
    <property type="match status" value="1"/>
</dbReference>
<gene>
    <name evidence="2" type="ORF">MNBD_NITROSPIRAE03-1504</name>
</gene>